<organism evidence="6 7">
    <name type="scientific">Pseudonocardia nematodicida</name>
    <dbReference type="NCBI Taxonomy" id="1206997"/>
    <lineage>
        <taxon>Bacteria</taxon>
        <taxon>Bacillati</taxon>
        <taxon>Actinomycetota</taxon>
        <taxon>Actinomycetes</taxon>
        <taxon>Pseudonocardiales</taxon>
        <taxon>Pseudonocardiaceae</taxon>
        <taxon>Pseudonocardia</taxon>
    </lineage>
</organism>
<name>A0ABV1K7J8_9PSEU</name>
<feature type="domain" description="Aldehyde dehydrogenase" evidence="5">
    <location>
        <begin position="17"/>
        <end position="454"/>
    </location>
</feature>
<feature type="active site" evidence="3">
    <location>
        <position position="246"/>
    </location>
</feature>
<protein>
    <submittedName>
        <fullName evidence="6">Aldehyde dehydrogenase family protein</fullName>
    </submittedName>
</protein>
<evidence type="ECO:0000259" key="5">
    <source>
        <dbReference type="Pfam" id="PF00171"/>
    </source>
</evidence>
<dbReference type="PANTHER" id="PTHR42804">
    <property type="entry name" value="ALDEHYDE DEHYDROGENASE"/>
    <property type="match status" value="1"/>
</dbReference>
<dbReference type="SUPFAM" id="SSF53720">
    <property type="entry name" value="ALDH-like"/>
    <property type="match status" value="1"/>
</dbReference>
<keyword evidence="2 4" id="KW-0560">Oxidoreductase</keyword>
<gene>
    <name evidence="6" type="ORF">WIS52_05130</name>
</gene>
<dbReference type="InterPro" id="IPR029510">
    <property type="entry name" value="Ald_DH_CS_GLU"/>
</dbReference>
<dbReference type="Proteomes" id="UP001494902">
    <property type="component" value="Unassembled WGS sequence"/>
</dbReference>
<dbReference type="InterPro" id="IPR016162">
    <property type="entry name" value="Ald_DH_N"/>
</dbReference>
<reference evidence="6 7" key="1">
    <citation type="submission" date="2024-03" db="EMBL/GenBank/DDBJ databases">
        <title>Draft genome sequence of Pseudonocardia nematodicida JCM 31783.</title>
        <authorList>
            <person name="Butdee W."/>
            <person name="Duangmal K."/>
        </authorList>
    </citation>
    <scope>NUCLEOTIDE SEQUENCE [LARGE SCALE GENOMIC DNA]</scope>
    <source>
        <strain evidence="6 7">JCM 31783</strain>
    </source>
</reference>
<dbReference type="Gene3D" id="3.40.605.10">
    <property type="entry name" value="Aldehyde Dehydrogenase, Chain A, domain 1"/>
    <property type="match status" value="1"/>
</dbReference>
<evidence type="ECO:0000256" key="4">
    <source>
        <dbReference type="RuleBase" id="RU003345"/>
    </source>
</evidence>
<sequence length="477" mass="49802">MHDVDRIHVGGRYRTAHSSARITLTSPVTEKRIGSVVDAGDADVAEAAATARRALPDWSRTTGDRRAELLTDLATAYDARREEIAALVTEQNGAVITRSRRTNGTRPVALYRHYAERARSLDRETPWPSGRGVTRREPAGVVGAIVPWNAPQSLLAAKLGPALAAGCTVVVKPSPETSLDALLLAELATAAGIPPGVLNVVTGGRGTGAALVGCADVDMVSFTGSTAAGRGIAARCGERLVPLLAELGGKSAAVVLDDADPALLATHLIRTCLPNTGQVCYSCTRLIVPRARFDELVDVATTVLSRAVLGDPADPASDFGPLVSAAQRARVEDYLRSARDEGSRVALGGGRPAGLPEGFYVEPTVLVDVHREMRVVREEIFGPVLVVVPHDGDADAVRIANDSSYGLGGAVFGADVERARAVARAMETGTVSINGQDGEIAAAFQGFKDSAVGGPPDERAYLQIRSIAWPAGHAQGG</sequence>
<accession>A0ABV1K7J8</accession>
<proteinExistence type="inferred from homology"/>
<evidence type="ECO:0000313" key="6">
    <source>
        <dbReference type="EMBL" id="MEQ3549844.1"/>
    </source>
</evidence>
<evidence type="ECO:0000256" key="3">
    <source>
        <dbReference type="PROSITE-ProRule" id="PRU10007"/>
    </source>
</evidence>
<comment type="caution">
    <text evidence="6">The sequence shown here is derived from an EMBL/GenBank/DDBJ whole genome shotgun (WGS) entry which is preliminary data.</text>
</comment>
<dbReference type="InterPro" id="IPR016163">
    <property type="entry name" value="Ald_DH_C"/>
</dbReference>
<evidence type="ECO:0000256" key="1">
    <source>
        <dbReference type="ARBA" id="ARBA00009986"/>
    </source>
</evidence>
<dbReference type="EMBL" id="JBEDNQ010000002">
    <property type="protein sequence ID" value="MEQ3549844.1"/>
    <property type="molecule type" value="Genomic_DNA"/>
</dbReference>
<comment type="similarity">
    <text evidence="1 4">Belongs to the aldehyde dehydrogenase family.</text>
</comment>
<dbReference type="InterPro" id="IPR016161">
    <property type="entry name" value="Ald_DH/histidinol_DH"/>
</dbReference>
<dbReference type="Gene3D" id="3.40.309.10">
    <property type="entry name" value="Aldehyde Dehydrogenase, Chain A, domain 2"/>
    <property type="match status" value="1"/>
</dbReference>
<dbReference type="RefSeq" id="WP_349296939.1">
    <property type="nucleotide sequence ID" value="NZ_JBEDNQ010000002.1"/>
</dbReference>
<evidence type="ECO:0000256" key="2">
    <source>
        <dbReference type="ARBA" id="ARBA00023002"/>
    </source>
</evidence>
<keyword evidence="7" id="KW-1185">Reference proteome</keyword>
<dbReference type="InterPro" id="IPR015590">
    <property type="entry name" value="Aldehyde_DH_dom"/>
</dbReference>
<dbReference type="PROSITE" id="PS00687">
    <property type="entry name" value="ALDEHYDE_DEHYDR_GLU"/>
    <property type="match status" value="1"/>
</dbReference>
<dbReference type="PANTHER" id="PTHR42804:SF1">
    <property type="entry name" value="ALDEHYDE DEHYDROGENASE-RELATED"/>
    <property type="match status" value="1"/>
</dbReference>
<evidence type="ECO:0000313" key="7">
    <source>
        <dbReference type="Proteomes" id="UP001494902"/>
    </source>
</evidence>
<dbReference type="Pfam" id="PF00171">
    <property type="entry name" value="Aldedh"/>
    <property type="match status" value="1"/>
</dbReference>